<dbReference type="Proteomes" id="UP000194933">
    <property type="component" value="Unassembled WGS sequence"/>
</dbReference>
<protein>
    <recommendedName>
        <fullName evidence="3">Mga helix-turn-helix domain-containing protein</fullName>
    </recommendedName>
</protein>
<organism evidence="1 2">
    <name type="scientific">Candidatus Enterococcus wittei</name>
    <dbReference type="NCBI Taxonomy" id="1987383"/>
    <lineage>
        <taxon>Bacteria</taxon>
        <taxon>Bacillati</taxon>
        <taxon>Bacillota</taxon>
        <taxon>Bacilli</taxon>
        <taxon>Lactobacillales</taxon>
        <taxon>Enterococcaceae</taxon>
        <taxon>Enterococcus</taxon>
    </lineage>
</organism>
<dbReference type="AlphaFoldDB" id="A0A242K2D4"/>
<sequence length="127" mass="15180">MLIDAKKKELLVLYAITQHDTCSLQELSYDLRIPKRTIKELIRKLNLTIEQRLAISSFIYSTPKGEIKIDPSYQESKMMIYTHLDVYKRQVYTYICFFLTHFKAWNGHLRQLNCLNLREKNNSLKSY</sequence>
<name>A0A242K2D4_9ENTE</name>
<evidence type="ECO:0008006" key="3">
    <source>
        <dbReference type="Google" id="ProtNLM"/>
    </source>
</evidence>
<comment type="caution">
    <text evidence="1">The sequence shown here is derived from an EMBL/GenBank/DDBJ whole genome shotgun (WGS) entry which is preliminary data.</text>
</comment>
<dbReference type="STRING" id="1987383.A5844_001569"/>
<accession>A0A242K2D4</accession>
<gene>
    <name evidence="1" type="ORF">A5844_001569</name>
</gene>
<keyword evidence="2" id="KW-1185">Reference proteome</keyword>
<evidence type="ECO:0000313" key="1">
    <source>
        <dbReference type="EMBL" id="OTP11434.1"/>
    </source>
</evidence>
<evidence type="ECO:0000313" key="2">
    <source>
        <dbReference type="Proteomes" id="UP000194933"/>
    </source>
</evidence>
<dbReference type="RefSeq" id="WP_179190565.1">
    <property type="nucleotide sequence ID" value="NZ_NGMO01000002.1"/>
</dbReference>
<dbReference type="EMBL" id="NGMO01000002">
    <property type="protein sequence ID" value="OTP11434.1"/>
    <property type="molecule type" value="Genomic_DNA"/>
</dbReference>
<proteinExistence type="predicted"/>
<reference evidence="1 2" key="1">
    <citation type="submission" date="2017-05" db="EMBL/GenBank/DDBJ databases">
        <title>The Genome Sequence of Enterococcus sp. 10A9_DIV0425.</title>
        <authorList>
            <consortium name="The Broad Institute Genomics Platform"/>
            <consortium name="The Broad Institute Genomic Center for Infectious Diseases"/>
            <person name="Earl A."/>
            <person name="Manson A."/>
            <person name="Schwartman J."/>
            <person name="Gilmore M."/>
            <person name="Abouelleil A."/>
            <person name="Cao P."/>
            <person name="Chapman S."/>
            <person name="Cusick C."/>
            <person name="Shea T."/>
            <person name="Young S."/>
            <person name="Neafsey D."/>
            <person name="Nusbaum C."/>
            <person name="Birren B."/>
        </authorList>
    </citation>
    <scope>NUCLEOTIDE SEQUENCE [LARGE SCALE GENOMIC DNA]</scope>
    <source>
        <strain evidence="1 2">10A9_DIV0425</strain>
    </source>
</reference>